<dbReference type="EMBL" id="JAQOSQ010000030">
    <property type="protein sequence ID" value="MDJ1185260.1"/>
    <property type="molecule type" value="Genomic_DNA"/>
</dbReference>
<accession>A0ABT7C1F2</accession>
<evidence type="ECO:0000313" key="2">
    <source>
        <dbReference type="EMBL" id="MDJ1185260.1"/>
    </source>
</evidence>
<proteinExistence type="predicted"/>
<keyword evidence="3" id="KW-1185">Reference proteome</keyword>
<sequence length="83" mass="9725">MPHKPHTEIPSEEYCQTRLQEYISEAIAHLQEVEDINDIGEFQSAINRLERAQAYMEWGSQGYPIEPRTQRRSHSCCDNAPHR</sequence>
<evidence type="ECO:0000256" key="1">
    <source>
        <dbReference type="SAM" id="MobiDB-lite"/>
    </source>
</evidence>
<reference evidence="2 3" key="1">
    <citation type="submission" date="2023-01" db="EMBL/GenBank/DDBJ databases">
        <title>Novel diversity within Roseofilum (Cyanobacteria; Desertifilaceae) from marine benthic mats with descriptions of four novel species.</title>
        <authorList>
            <person name="Wang Y."/>
            <person name="Berthold D.E."/>
            <person name="Hu J."/>
            <person name="Lefler F.W."/>
            <person name="Laughinghouse H.D. IV."/>
        </authorList>
    </citation>
    <scope>NUCLEOTIDE SEQUENCE [LARGE SCALE GENOMIC DNA]</scope>
    <source>
        <strain evidence="2 3">BLCC-M143</strain>
    </source>
</reference>
<feature type="region of interest" description="Disordered" evidence="1">
    <location>
        <begin position="63"/>
        <end position="83"/>
    </location>
</feature>
<gene>
    <name evidence="2" type="ORF">PMH09_18895</name>
</gene>
<comment type="caution">
    <text evidence="2">The sequence shown here is derived from an EMBL/GenBank/DDBJ whole genome shotgun (WGS) entry which is preliminary data.</text>
</comment>
<name>A0ABT7C1F2_9CYAN</name>
<dbReference type="Proteomes" id="UP001232992">
    <property type="component" value="Unassembled WGS sequence"/>
</dbReference>
<protein>
    <submittedName>
        <fullName evidence="2">Uncharacterized protein</fullName>
    </submittedName>
</protein>
<organism evidence="2 3">
    <name type="scientific">Roseofilum casamattae BLCC-M143</name>
    <dbReference type="NCBI Taxonomy" id="3022442"/>
    <lineage>
        <taxon>Bacteria</taxon>
        <taxon>Bacillati</taxon>
        <taxon>Cyanobacteriota</taxon>
        <taxon>Cyanophyceae</taxon>
        <taxon>Desertifilales</taxon>
        <taxon>Desertifilaceae</taxon>
        <taxon>Roseofilum</taxon>
        <taxon>Roseofilum casamattae</taxon>
    </lineage>
</organism>
<evidence type="ECO:0000313" key="3">
    <source>
        <dbReference type="Proteomes" id="UP001232992"/>
    </source>
</evidence>
<dbReference type="RefSeq" id="WP_283759906.1">
    <property type="nucleotide sequence ID" value="NZ_JAQOSQ010000030.1"/>
</dbReference>